<accession>A0A4U8WKJ1</accession>
<dbReference type="PROSITE" id="PS51257">
    <property type="entry name" value="PROKAR_LIPOPROTEIN"/>
    <property type="match status" value="1"/>
</dbReference>
<dbReference type="Proteomes" id="UP000290013">
    <property type="component" value="Chromosome"/>
</dbReference>
<name>A0A4U8WKJ1_9FLAO</name>
<organism evidence="1 2">
    <name type="scientific">Chryseobacterium taihuense</name>
    <dbReference type="NCBI Taxonomy" id="1141221"/>
    <lineage>
        <taxon>Bacteria</taxon>
        <taxon>Pseudomonadati</taxon>
        <taxon>Bacteroidota</taxon>
        <taxon>Flavobacteriia</taxon>
        <taxon>Flavobacteriales</taxon>
        <taxon>Weeksellaceae</taxon>
        <taxon>Chryseobacterium group</taxon>
        <taxon>Chryseobacterium</taxon>
    </lineage>
</organism>
<evidence type="ECO:0000313" key="1">
    <source>
        <dbReference type="EMBL" id="VFB02719.1"/>
    </source>
</evidence>
<reference evidence="1 2" key="1">
    <citation type="submission" date="2019-02" db="EMBL/GenBank/DDBJ databases">
        <authorList>
            <consortium name="Pathogen Informatics"/>
        </authorList>
    </citation>
    <scope>NUCLEOTIDE SEQUENCE [LARGE SCALE GENOMIC DNA]</scope>
    <source>
        <strain evidence="1 2">3012STDY6944375</strain>
    </source>
</reference>
<dbReference type="RefSeq" id="WP_130913496.1">
    <property type="nucleotide sequence ID" value="NZ_LR215974.1"/>
</dbReference>
<evidence type="ECO:0008006" key="3">
    <source>
        <dbReference type="Google" id="ProtNLM"/>
    </source>
</evidence>
<evidence type="ECO:0000313" key="2">
    <source>
        <dbReference type="Proteomes" id="UP000290013"/>
    </source>
</evidence>
<protein>
    <recommendedName>
        <fullName evidence="3">Lipoprotein</fullName>
    </recommendedName>
</protein>
<proteinExistence type="predicted"/>
<dbReference type="AlphaFoldDB" id="A0A4U8WKJ1"/>
<dbReference type="KEGG" id="ctai:NCTC12078_00699"/>
<dbReference type="EMBL" id="LR215974">
    <property type="protein sequence ID" value="VFB02719.1"/>
    <property type="molecule type" value="Genomic_DNA"/>
</dbReference>
<gene>
    <name evidence="1" type="ORF">NCTC12078_00699</name>
</gene>
<sequence length="212" mass="24476">MRNTLLLLSLILVFSCEKKSSVKTNSASRNEADKISYVSDSAKISFQNTDEIKAAYTKINQQINAKKLDSTSLNYECNERSGTVVYYSQNGKIRAIRHSFSEYSHYSAVENYFVNNDQPFFIFQQETVWNFDGGTAEQPETKDEITEKRLYYINSKLGKCLEKKYTVRSAEKGKPNPENIKNHENRNCSDKELMKTFSNLMSHKNKKPDCLQ</sequence>